<organism evidence="2 3">
    <name type="scientific">Pagothenia borchgrevinki</name>
    <name type="common">Bald rockcod</name>
    <name type="synonym">Trematomus borchgrevinki</name>
    <dbReference type="NCBI Taxonomy" id="8213"/>
    <lineage>
        <taxon>Eukaryota</taxon>
        <taxon>Metazoa</taxon>
        <taxon>Chordata</taxon>
        <taxon>Craniata</taxon>
        <taxon>Vertebrata</taxon>
        <taxon>Euteleostomi</taxon>
        <taxon>Actinopterygii</taxon>
        <taxon>Neopterygii</taxon>
        <taxon>Teleostei</taxon>
        <taxon>Neoteleostei</taxon>
        <taxon>Acanthomorphata</taxon>
        <taxon>Eupercaria</taxon>
        <taxon>Perciformes</taxon>
        <taxon>Notothenioidei</taxon>
        <taxon>Nototheniidae</taxon>
        <taxon>Pagothenia</taxon>
    </lineage>
</organism>
<feature type="region of interest" description="Disordered" evidence="1">
    <location>
        <begin position="1"/>
        <end position="56"/>
    </location>
</feature>
<reference evidence="2 3" key="1">
    <citation type="journal article" date="2022" name="G3 (Bethesda)">
        <title>Evaluating Illumina-, Nanopore-, and PacBio-based genome assembly strategies with the bald notothen, Trematomus borchgrevinki.</title>
        <authorList>
            <person name="Rayamajhi N."/>
            <person name="Cheng C.C."/>
            <person name="Catchen J.M."/>
        </authorList>
    </citation>
    <scope>NUCLEOTIDE SEQUENCE [LARGE SCALE GENOMIC DNA]</scope>
    <source>
        <strain evidence="2">AGRC-2024</strain>
    </source>
</reference>
<accession>A0ABD2FR80</accession>
<keyword evidence="3" id="KW-1185">Reference proteome</keyword>
<feature type="compositionally biased region" description="Basic residues" evidence="1">
    <location>
        <begin position="1"/>
        <end position="13"/>
    </location>
</feature>
<name>A0ABD2FR80_PAGBO</name>
<sequence>MRRGIRRSNRRNNRKQETAKDQPGVTENSKQENNGHEDEEAQMTETGHSETLRAGLATISKEIQELKQELRQDLTHFKDELKSEMKQEIANLREERERKFTENNGELQTQKTHMTEAQARIAELEEWQSE</sequence>
<protein>
    <submittedName>
        <fullName evidence="2">Uncharacterized protein</fullName>
    </submittedName>
</protein>
<evidence type="ECO:0000313" key="2">
    <source>
        <dbReference type="EMBL" id="KAL3044258.1"/>
    </source>
</evidence>
<dbReference type="AlphaFoldDB" id="A0ABD2FR80"/>
<dbReference type="Proteomes" id="UP001619887">
    <property type="component" value="Unassembled WGS sequence"/>
</dbReference>
<reference evidence="2 3" key="2">
    <citation type="journal article" date="2024" name="G3 (Bethesda)">
        <title>The genome of the cryopelagic Antarctic bald notothen, Trematomus borchgrevinki.</title>
        <authorList>
            <person name="Rayamajhi N."/>
            <person name="Rivera-Colon A.G."/>
            <person name="Minhas B.F."/>
            <person name="Cheng C.C."/>
            <person name="Catchen J.M."/>
        </authorList>
    </citation>
    <scope>NUCLEOTIDE SEQUENCE [LARGE SCALE GENOMIC DNA]</scope>
    <source>
        <strain evidence="2">AGRC-2024</strain>
    </source>
</reference>
<proteinExistence type="predicted"/>
<dbReference type="EMBL" id="JBIYXZ010002088">
    <property type="protein sequence ID" value="KAL3044258.1"/>
    <property type="molecule type" value="Genomic_DNA"/>
</dbReference>
<comment type="caution">
    <text evidence="2">The sequence shown here is derived from an EMBL/GenBank/DDBJ whole genome shotgun (WGS) entry which is preliminary data.</text>
</comment>
<gene>
    <name evidence="2" type="ORF">OYC64_003990</name>
</gene>
<evidence type="ECO:0000256" key="1">
    <source>
        <dbReference type="SAM" id="MobiDB-lite"/>
    </source>
</evidence>
<evidence type="ECO:0000313" key="3">
    <source>
        <dbReference type="Proteomes" id="UP001619887"/>
    </source>
</evidence>